<dbReference type="UniPathway" id="UPA00051">
    <property type="reaction ID" value="UER00074"/>
</dbReference>
<dbReference type="CDD" id="cd03131">
    <property type="entry name" value="GATase1_HTS"/>
    <property type="match status" value="1"/>
</dbReference>
<dbReference type="InterPro" id="IPR029062">
    <property type="entry name" value="Class_I_gatase-like"/>
</dbReference>
<dbReference type="GO" id="GO:0004414">
    <property type="term" value="F:homoserine O-acetyltransferase activity"/>
    <property type="evidence" value="ECO:0007669"/>
    <property type="project" value="UniProtKB-EC"/>
</dbReference>
<comment type="subcellular location">
    <subcellularLocation>
        <location evidence="1 8">Cytoplasm</location>
    </subcellularLocation>
</comment>
<keyword evidence="11" id="KW-1185">Reference proteome</keyword>
<dbReference type="GO" id="GO:0005737">
    <property type="term" value="C:cytoplasm"/>
    <property type="evidence" value="ECO:0007669"/>
    <property type="project" value="UniProtKB-SubCell"/>
</dbReference>
<keyword evidence="4 8" id="KW-0808">Transferase</keyword>
<dbReference type="SUPFAM" id="SSF52317">
    <property type="entry name" value="Class I glutamine amidotransferase-like"/>
    <property type="match status" value="1"/>
</dbReference>
<comment type="pathway">
    <text evidence="8">Amino-acid biosynthesis; L-methionine biosynthesis via de novo pathway; O-acetyl-L-homoserine from L-homoserine: step 1/1.</text>
</comment>
<dbReference type="FunFam" id="3.40.50.880:FF:000004">
    <property type="entry name" value="Homoserine O-succinyltransferase"/>
    <property type="match status" value="1"/>
</dbReference>
<protein>
    <recommendedName>
        <fullName evidence="8">Homoserine O-acetyltransferase</fullName>
        <shortName evidence="8">HAT</shortName>
        <ecNumber evidence="8">2.3.1.31</ecNumber>
    </recommendedName>
    <alternativeName>
        <fullName evidence="8">Homoserine transacetylase</fullName>
        <shortName evidence="8">HTA</shortName>
    </alternativeName>
</protein>
<feature type="binding site" evidence="8">
    <location>
        <position position="249"/>
    </location>
    <ligand>
        <name>substrate</name>
    </ligand>
</feature>
<dbReference type="PANTHER" id="PTHR20919">
    <property type="entry name" value="HOMOSERINE O-SUCCINYLTRANSFERASE"/>
    <property type="match status" value="1"/>
</dbReference>
<dbReference type="PANTHER" id="PTHR20919:SF0">
    <property type="entry name" value="HOMOSERINE O-SUCCINYLTRANSFERASE"/>
    <property type="match status" value="1"/>
</dbReference>
<evidence type="ECO:0000313" key="11">
    <source>
        <dbReference type="Proteomes" id="UP000198584"/>
    </source>
</evidence>
<feature type="active site" evidence="8">
    <location>
        <position position="237"/>
    </location>
</feature>
<gene>
    <name evidence="8" type="primary">metAA</name>
    <name evidence="10" type="ORF">SAMN05421743_103255</name>
</gene>
<name>A0A1H3ZIE1_9BACI</name>
<comment type="function">
    <text evidence="8">Transfers an acetyl group from acetyl-CoA to L-homoserine, forming acetyl-L-homoserine.</text>
</comment>
<dbReference type="EMBL" id="FNQR01000003">
    <property type="protein sequence ID" value="SEA23435.1"/>
    <property type="molecule type" value="Genomic_DNA"/>
</dbReference>
<feature type="active site" description="Proton acceptor" evidence="8">
    <location>
        <position position="235"/>
    </location>
</feature>
<comment type="caution">
    <text evidence="8">Lacks conserved residue(s) required for the propagation of feature annotation.</text>
</comment>
<keyword evidence="3 8" id="KW-0028">Amino-acid biosynthesis</keyword>
<feature type="site" description="Important for acyl-CoA specificity" evidence="8">
    <location>
        <position position="111"/>
    </location>
</feature>
<comment type="catalytic activity">
    <reaction evidence="7 8">
        <text>L-homoserine + acetyl-CoA = O-acetyl-L-homoserine + CoA</text>
        <dbReference type="Rhea" id="RHEA:13701"/>
        <dbReference type="ChEBI" id="CHEBI:57287"/>
        <dbReference type="ChEBI" id="CHEBI:57288"/>
        <dbReference type="ChEBI" id="CHEBI:57476"/>
        <dbReference type="ChEBI" id="CHEBI:57716"/>
        <dbReference type="EC" id="2.3.1.31"/>
    </reaction>
</comment>
<keyword evidence="6 8" id="KW-0012">Acyltransferase</keyword>
<dbReference type="InterPro" id="IPR033752">
    <property type="entry name" value="MetA_family"/>
</dbReference>
<dbReference type="Pfam" id="PF04204">
    <property type="entry name" value="HTS"/>
    <property type="match status" value="1"/>
</dbReference>
<dbReference type="OrthoDB" id="9772423at2"/>
<dbReference type="Gene3D" id="3.40.50.880">
    <property type="match status" value="1"/>
</dbReference>
<dbReference type="RefSeq" id="WP_093043194.1">
    <property type="nucleotide sequence ID" value="NZ_FNQR01000003.1"/>
</dbReference>
<keyword evidence="2 8" id="KW-0963">Cytoplasm</keyword>
<feature type="active site" description="Acyl-thioester intermediate" evidence="8 9">
    <location>
        <position position="142"/>
    </location>
</feature>
<feature type="binding site" evidence="8">
    <location>
        <position position="163"/>
    </location>
    <ligand>
        <name>substrate</name>
    </ligand>
</feature>
<dbReference type="EC" id="2.3.1.31" evidence="8"/>
<dbReference type="Proteomes" id="UP000198584">
    <property type="component" value="Unassembled WGS sequence"/>
</dbReference>
<keyword evidence="5 8" id="KW-0486">Methionine biosynthesis</keyword>
<dbReference type="InterPro" id="IPR005697">
    <property type="entry name" value="HST_MetA"/>
</dbReference>
<comment type="similarity">
    <text evidence="8">Belongs to the MetA family.</text>
</comment>
<accession>A0A1H3ZIE1</accession>
<reference evidence="10 11" key="1">
    <citation type="submission" date="2016-10" db="EMBL/GenBank/DDBJ databases">
        <authorList>
            <person name="de Groot N.N."/>
        </authorList>
    </citation>
    <scope>NUCLEOTIDE SEQUENCE [LARGE SCALE GENOMIC DNA]</scope>
    <source>
        <strain evidence="10 11">CCM7597</strain>
    </source>
</reference>
<evidence type="ECO:0000256" key="4">
    <source>
        <dbReference type="ARBA" id="ARBA00022679"/>
    </source>
</evidence>
<evidence type="ECO:0000256" key="8">
    <source>
        <dbReference type="HAMAP-Rule" id="MF_00295"/>
    </source>
</evidence>
<feature type="site" description="Important for substrate specificity" evidence="8">
    <location>
        <position position="192"/>
    </location>
</feature>
<feature type="binding site" evidence="8">
    <location>
        <position position="192"/>
    </location>
    <ligand>
        <name>substrate</name>
    </ligand>
</feature>
<sequence length="302" mass="35453">MPINIPKDLPAGEILSEENIFTMDEERAKTQDIRPLNILILNLMPEKERTETQLLRLLSNSPLQVNVEFLHTATYESKNVSKSHLQQFYKSFKDIKHQRFDGMIVTGAPIEQLPFEEVVYWEELTEIMEWTKDHVTSVMHICWGAQAALYHHYDIGKYDLPKKLTGVFKHRLLQDNIKLARGSDDEFVVPHSRYTSVSEEEILAHDDLILLSSSEEAGPCTILSKDQKHVMITGHIEYDAETLADEYHRDTNRGLEPHVPVDYFPDNDPEQKPLNRWRSHAYLMFYNWLNYYVYQETPFTWK</sequence>
<dbReference type="GO" id="GO:0019281">
    <property type="term" value="P:L-methionine biosynthetic process from homoserine via O-succinyl-L-homoserine and cystathionine"/>
    <property type="evidence" value="ECO:0007669"/>
    <property type="project" value="InterPro"/>
</dbReference>
<evidence type="ECO:0000256" key="7">
    <source>
        <dbReference type="ARBA" id="ARBA00049043"/>
    </source>
</evidence>
<dbReference type="PIRSF" id="PIRSF000450">
    <property type="entry name" value="H_ser_succinyltr"/>
    <property type="match status" value="1"/>
</dbReference>
<dbReference type="GO" id="GO:0008899">
    <property type="term" value="F:homoserine O-succinyltransferase activity"/>
    <property type="evidence" value="ECO:0007669"/>
    <property type="project" value="UniProtKB-UniRule"/>
</dbReference>
<evidence type="ECO:0000256" key="1">
    <source>
        <dbReference type="ARBA" id="ARBA00004496"/>
    </source>
</evidence>
<evidence type="ECO:0000256" key="3">
    <source>
        <dbReference type="ARBA" id="ARBA00022605"/>
    </source>
</evidence>
<proteinExistence type="inferred from homology"/>
<evidence type="ECO:0000256" key="6">
    <source>
        <dbReference type="ARBA" id="ARBA00023315"/>
    </source>
</evidence>
<evidence type="ECO:0000256" key="5">
    <source>
        <dbReference type="ARBA" id="ARBA00023167"/>
    </source>
</evidence>
<evidence type="ECO:0000256" key="2">
    <source>
        <dbReference type="ARBA" id="ARBA00022490"/>
    </source>
</evidence>
<dbReference type="HAMAP" id="MF_00295">
    <property type="entry name" value="MetA_acyltransf"/>
    <property type="match status" value="1"/>
</dbReference>
<organism evidence="10 11">
    <name type="scientific">Thalassobacillus cyri</name>
    <dbReference type="NCBI Taxonomy" id="571932"/>
    <lineage>
        <taxon>Bacteria</taxon>
        <taxon>Bacillati</taxon>
        <taxon>Bacillota</taxon>
        <taxon>Bacilli</taxon>
        <taxon>Bacillales</taxon>
        <taxon>Bacillaceae</taxon>
        <taxon>Thalassobacillus</taxon>
    </lineage>
</organism>
<dbReference type="STRING" id="571932.SAMN05421743_103255"/>
<evidence type="ECO:0000313" key="10">
    <source>
        <dbReference type="EMBL" id="SEA23435.1"/>
    </source>
</evidence>
<dbReference type="NCBIfam" id="TIGR01001">
    <property type="entry name" value="metA"/>
    <property type="match status" value="1"/>
</dbReference>
<evidence type="ECO:0000256" key="9">
    <source>
        <dbReference type="PIRSR" id="PIRSR000450-1"/>
    </source>
</evidence>
<dbReference type="AlphaFoldDB" id="A0A1H3ZIE1"/>